<gene>
    <name evidence="1" type="ORF">AVEN_56841_1</name>
</gene>
<keyword evidence="2" id="KW-1185">Reference proteome</keyword>
<dbReference type="EMBL" id="BGPR01155489">
    <property type="protein sequence ID" value="GBL75480.1"/>
    <property type="molecule type" value="Genomic_DNA"/>
</dbReference>
<protein>
    <submittedName>
        <fullName evidence="1">Uncharacterized protein</fullName>
    </submittedName>
</protein>
<comment type="caution">
    <text evidence="1">The sequence shown here is derived from an EMBL/GenBank/DDBJ whole genome shotgun (WGS) entry which is preliminary data.</text>
</comment>
<organism evidence="1 2">
    <name type="scientific">Araneus ventricosus</name>
    <name type="common">Orbweaver spider</name>
    <name type="synonym">Epeira ventricosa</name>
    <dbReference type="NCBI Taxonomy" id="182803"/>
    <lineage>
        <taxon>Eukaryota</taxon>
        <taxon>Metazoa</taxon>
        <taxon>Ecdysozoa</taxon>
        <taxon>Arthropoda</taxon>
        <taxon>Chelicerata</taxon>
        <taxon>Arachnida</taxon>
        <taxon>Araneae</taxon>
        <taxon>Araneomorphae</taxon>
        <taxon>Entelegynae</taxon>
        <taxon>Araneoidea</taxon>
        <taxon>Araneidae</taxon>
        <taxon>Araneus</taxon>
    </lineage>
</organism>
<dbReference type="AlphaFoldDB" id="A0A4Y2A725"/>
<reference evidence="1 2" key="1">
    <citation type="journal article" date="2019" name="Sci. Rep.">
        <title>Orb-weaving spider Araneus ventricosus genome elucidates the spidroin gene catalogue.</title>
        <authorList>
            <person name="Kono N."/>
            <person name="Nakamura H."/>
            <person name="Ohtoshi R."/>
            <person name="Moran D.A.P."/>
            <person name="Shinohara A."/>
            <person name="Yoshida Y."/>
            <person name="Fujiwara M."/>
            <person name="Mori M."/>
            <person name="Tomita M."/>
            <person name="Arakawa K."/>
        </authorList>
    </citation>
    <scope>NUCLEOTIDE SEQUENCE [LARGE SCALE GENOMIC DNA]</scope>
</reference>
<name>A0A4Y2A725_ARAVE</name>
<evidence type="ECO:0000313" key="1">
    <source>
        <dbReference type="EMBL" id="GBL75480.1"/>
    </source>
</evidence>
<dbReference type="Proteomes" id="UP000499080">
    <property type="component" value="Unassembled WGS sequence"/>
</dbReference>
<evidence type="ECO:0000313" key="2">
    <source>
        <dbReference type="Proteomes" id="UP000499080"/>
    </source>
</evidence>
<sequence>MTNCWISKRVLASLLGMVIVWSSVTFARMTENISFGIGWAVPGDGYQDSDFSIRAIVAGDLRCFGRTGFQCTMPQNVGLPSPGISKLLQCHLNYSG</sequence>
<accession>A0A4Y2A725</accession>
<proteinExistence type="predicted"/>